<name>A0A0M3HP03_ASCLU</name>
<organism evidence="3 4">
    <name type="scientific">Ascaris lumbricoides</name>
    <name type="common">Giant roundworm</name>
    <dbReference type="NCBI Taxonomy" id="6252"/>
    <lineage>
        <taxon>Eukaryota</taxon>
        <taxon>Metazoa</taxon>
        <taxon>Ecdysozoa</taxon>
        <taxon>Nematoda</taxon>
        <taxon>Chromadorea</taxon>
        <taxon>Rhabditida</taxon>
        <taxon>Spirurina</taxon>
        <taxon>Ascaridomorpha</taxon>
        <taxon>Ascaridoidea</taxon>
        <taxon>Ascarididae</taxon>
        <taxon>Ascaris</taxon>
    </lineage>
</organism>
<dbReference type="Proteomes" id="UP000036681">
    <property type="component" value="Unplaced"/>
</dbReference>
<feature type="signal peptide" evidence="2">
    <location>
        <begin position="1"/>
        <end position="20"/>
    </location>
</feature>
<evidence type="ECO:0000256" key="2">
    <source>
        <dbReference type="SAM" id="SignalP"/>
    </source>
</evidence>
<evidence type="ECO:0000313" key="3">
    <source>
        <dbReference type="Proteomes" id="UP000036681"/>
    </source>
</evidence>
<evidence type="ECO:0000256" key="1">
    <source>
        <dbReference type="SAM" id="Coils"/>
    </source>
</evidence>
<feature type="chain" id="PRO_5005656548" evidence="2">
    <location>
        <begin position="21"/>
        <end position="245"/>
    </location>
</feature>
<proteinExistence type="predicted"/>
<keyword evidence="3" id="KW-1185">Reference proteome</keyword>
<dbReference type="AlphaFoldDB" id="A0A0M3HP03"/>
<sequence>MHRAYGWFACFMLVFLATYASDSVSSTVRPAVKTLQLFPCFICEEQQRYKHNDGDESLEELIERDEEEGFLAVEEMDDQLSIIKSSVWKKPQKDIHALKSDIEQLRDAVQNSTITLEDAEAELKALKSKYDAITLERETNERSALKSWIQLPIMRHRLLRFEARLLDDDIYGKNQSQITRIDKMRLTMNDVAMQLRAVYEYYFISDDDLLNAGVVLSEAESELLKRRALLPTEKPKQKCFWFFCI</sequence>
<evidence type="ECO:0000313" key="4">
    <source>
        <dbReference type="WBParaSite" id="ALUE_0000352701-mRNA-1"/>
    </source>
</evidence>
<protein>
    <submittedName>
        <fullName evidence="4">Secreted protein</fullName>
    </submittedName>
</protein>
<dbReference type="WBParaSite" id="ALUE_0000352701-mRNA-1">
    <property type="protein sequence ID" value="ALUE_0000352701-mRNA-1"/>
    <property type="gene ID" value="ALUE_0000352701"/>
</dbReference>
<reference evidence="4" key="1">
    <citation type="submission" date="2017-02" db="UniProtKB">
        <authorList>
            <consortium name="WormBaseParasite"/>
        </authorList>
    </citation>
    <scope>IDENTIFICATION</scope>
</reference>
<keyword evidence="1" id="KW-0175">Coiled coil</keyword>
<accession>A0A0M3HP03</accession>
<feature type="coiled-coil region" evidence="1">
    <location>
        <begin position="102"/>
        <end position="136"/>
    </location>
</feature>
<keyword evidence="2" id="KW-0732">Signal</keyword>